<dbReference type="SUPFAM" id="SSF46785">
    <property type="entry name" value="Winged helix' DNA-binding domain"/>
    <property type="match status" value="1"/>
</dbReference>
<proteinExistence type="inferred from homology"/>
<dbReference type="Gene3D" id="1.10.10.10">
    <property type="entry name" value="Winged helix-like DNA-binding domain superfamily/Winged helix DNA-binding domain"/>
    <property type="match status" value="1"/>
</dbReference>
<dbReference type="Pfam" id="PF00126">
    <property type="entry name" value="HTH_1"/>
    <property type="match status" value="1"/>
</dbReference>
<dbReference type="Gene3D" id="3.40.190.290">
    <property type="match status" value="1"/>
</dbReference>
<dbReference type="GO" id="GO:0003700">
    <property type="term" value="F:DNA-binding transcription factor activity"/>
    <property type="evidence" value="ECO:0007669"/>
    <property type="project" value="InterPro"/>
</dbReference>
<dbReference type="InterPro" id="IPR036388">
    <property type="entry name" value="WH-like_DNA-bd_sf"/>
</dbReference>
<evidence type="ECO:0000259" key="5">
    <source>
        <dbReference type="PROSITE" id="PS50931"/>
    </source>
</evidence>
<dbReference type="RefSeq" id="WP_114182312.1">
    <property type="nucleotide sequence ID" value="NZ_CP024904.1"/>
</dbReference>
<keyword evidence="3" id="KW-0238">DNA-binding</keyword>
<feature type="domain" description="HTH lysR-type" evidence="5">
    <location>
        <begin position="8"/>
        <end position="65"/>
    </location>
</feature>
<dbReference type="GO" id="GO:0005829">
    <property type="term" value="C:cytosol"/>
    <property type="evidence" value="ECO:0007669"/>
    <property type="project" value="TreeGrafter"/>
</dbReference>
<dbReference type="PANTHER" id="PTHR30419:SF8">
    <property type="entry name" value="NITROGEN ASSIMILATION TRANSCRIPTIONAL ACTIVATOR-RELATED"/>
    <property type="match status" value="1"/>
</dbReference>
<accession>A0A2Z5NAQ7</accession>
<evidence type="ECO:0000256" key="1">
    <source>
        <dbReference type="ARBA" id="ARBA00009437"/>
    </source>
</evidence>
<dbReference type="AlphaFoldDB" id="A0A2Z5NAQ7"/>
<dbReference type="PANTHER" id="PTHR30419">
    <property type="entry name" value="HTH-TYPE TRANSCRIPTIONAL REGULATOR YBHD"/>
    <property type="match status" value="1"/>
</dbReference>
<dbReference type="Proteomes" id="UP000253104">
    <property type="component" value="Chromosome mHSR5_C"/>
</dbReference>
<dbReference type="PROSITE" id="PS50931">
    <property type="entry name" value="HTH_LYSR"/>
    <property type="match status" value="1"/>
</dbReference>
<comment type="similarity">
    <text evidence="1">Belongs to the LysR transcriptional regulatory family.</text>
</comment>
<evidence type="ECO:0000256" key="2">
    <source>
        <dbReference type="ARBA" id="ARBA00023015"/>
    </source>
</evidence>
<dbReference type="InterPro" id="IPR050950">
    <property type="entry name" value="HTH-type_LysR_regulators"/>
</dbReference>
<name>A0A2Z5NAQ7_BURPY</name>
<evidence type="ECO:0000313" key="7">
    <source>
        <dbReference type="Proteomes" id="UP000253104"/>
    </source>
</evidence>
<dbReference type="GO" id="GO:0003677">
    <property type="term" value="F:DNA binding"/>
    <property type="evidence" value="ECO:0007669"/>
    <property type="project" value="UniProtKB-KW"/>
</dbReference>
<dbReference type="EMBL" id="CP024904">
    <property type="protein sequence ID" value="AXF25948.1"/>
    <property type="molecule type" value="Genomic_DNA"/>
</dbReference>
<dbReference type="InterPro" id="IPR036390">
    <property type="entry name" value="WH_DNA-bd_sf"/>
</dbReference>
<dbReference type="Pfam" id="PF03466">
    <property type="entry name" value="LysR_substrate"/>
    <property type="match status" value="1"/>
</dbReference>
<dbReference type="SUPFAM" id="SSF53850">
    <property type="entry name" value="Periplasmic binding protein-like II"/>
    <property type="match status" value="1"/>
</dbReference>
<keyword evidence="4" id="KW-0804">Transcription</keyword>
<sequence>MNGLHQRLKLRHISVVVEIARLGSLQKAAESQNVSQSAISKTLAEIETIVGAQLFERTPSGMRPTVYGEALVRHGYLIASDVQRAEAELDALLSGDAGNLSIGIFAPLAWWGALADCVNAFQTKWPRMRLALREGPMEGLLEWLDQDIVDVAIGRTASGFGSELYKLDVLRQDMPVFLARQAHPATQAPMTLQDLLAFPWVLPPQPNIVRQQLEFAARDMGLRLPTEIVSSQVSPLVFHMASQSDTLVLSSQCIAEELRERYGLQPVQCALPLHLGPLVAITRNDKPLTQASSAFLGALKRVLDGQPVDSAVGV</sequence>
<evidence type="ECO:0000256" key="3">
    <source>
        <dbReference type="ARBA" id="ARBA00023125"/>
    </source>
</evidence>
<dbReference type="PRINTS" id="PR00039">
    <property type="entry name" value="HTHLYSR"/>
</dbReference>
<dbReference type="OrthoDB" id="5914299at2"/>
<organism evidence="6 7">
    <name type="scientific">Burkholderia pyrrocinia</name>
    <name type="common">Pseudomonas pyrrocinia</name>
    <dbReference type="NCBI Taxonomy" id="60550"/>
    <lineage>
        <taxon>Bacteria</taxon>
        <taxon>Pseudomonadati</taxon>
        <taxon>Pseudomonadota</taxon>
        <taxon>Betaproteobacteria</taxon>
        <taxon>Burkholderiales</taxon>
        <taxon>Burkholderiaceae</taxon>
        <taxon>Burkholderia</taxon>
        <taxon>Burkholderia cepacia complex</taxon>
    </lineage>
</organism>
<dbReference type="InterPro" id="IPR005119">
    <property type="entry name" value="LysR_subst-bd"/>
</dbReference>
<gene>
    <name evidence="6" type="ORF">CUJ89_36800</name>
</gene>
<dbReference type="InterPro" id="IPR000847">
    <property type="entry name" value="LysR_HTH_N"/>
</dbReference>
<protein>
    <recommendedName>
        <fullName evidence="5">HTH lysR-type domain-containing protein</fullName>
    </recommendedName>
</protein>
<evidence type="ECO:0000256" key="4">
    <source>
        <dbReference type="ARBA" id="ARBA00023163"/>
    </source>
</evidence>
<reference evidence="6 7" key="1">
    <citation type="journal article" date="2018" name="ISME J.">
        <title>Involvement of Burkholderiaceae and sulfurous volatiles in disease-suppressive soils.</title>
        <authorList>
            <person name="Carrion V.J."/>
            <person name="Cordovez V."/>
            <person name="Tyc O."/>
            <person name="Etalo D.W."/>
            <person name="de Bruijn I."/>
            <person name="de Jager V.C."/>
            <person name="Medema M.H."/>
            <person name="Eberl L."/>
            <person name="Raaijmakers J.M."/>
        </authorList>
    </citation>
    <scope>NUCLEOTIDE SEQUENCE [LARGE SCALE GENOMIC DNA]</scope>
    <source>
        <strain evidence="7">mHSR5</strain>
    </source>
</reference>
<evidence type="ECO:0000313" key="6">
    <source>
        <dbReference type="EMBL" id="AXF25948.1"/>
    </source>
</evidence>
<keyword evidence="2" id="KW-0805">Transcription regulation</keyword>